<dbReference type="PANTHER" id="PTHR47811">
    <property type="entry name" value="TRNA PSEUDOURIDINE SYNTHASE D"/>
    <property type="match status" value="1"/>
</dbReference>
<dbReference type="GO" id="GO:0001522">
    <property type="term" value="P:pseudouridine synthesis"/>
    <property type="evidence" value="ECO:0007669"/>
    <property type="project" value="InterPro"/>
</dbReference>
<dbReference type="InterPro" id="IPR020103">
    <property type="entry name" value="PsdUridine_synth_cat_dom_sf"/>
</dbReference>
<keyword evidence="1" id="KW-0819">tRNA processing</keyword>
<evidence type="ECO:0000256" key="2">
    <source>
        <dbReference type="SAM" id="MobiDB-lite"/>
    </source>
</evidence>
<dbReference type="GO" id="GO:0009982">
    <property type="term" value="F:pseudouridine synthase activity"/>
    <property type="evidence" value="ECO:0007669"/>
    <property type="project" value="InterPro"/>
</dbReference>
<dbReference type="Gene3D" id="3.30.2350.20">
    <property type="entry name" value="TruD, catalytic domain"/>
    <property type="match status" value="1"/>
</dbReference>
<dbReference type="InterPro" id="IPR001656">
    <property type="entry name" value="PsdUridine_synth_TruD"/>
</dbReference>
<keyword evidence="4" id="KW-1185">Reference proteome</keyword>
<evidence type="ECO:0000313" key="4">
    <source>
        <dbReference type="Proteomes" id="UP000037460"/>
    </source>
</evidence>
<dbReference type="Pfam" id="PF01142">
    <property type="entry name" value="TruD"/>
    <property type="match status" value="1"/>
</dbReference>
<dbReference type="GO" id="GO:0003723">
    <property type="term" value="F:RNA binding"/>
    <property type="evidence" value="ECO:0007669"/>
    <property type="project" value="InterPro"/>
</dbReference>
<accession>A0A0M0JD48</accession>
<evidence type="ECO:0000256" key="1">
    <source>
        <dbReference type="ARBA" id="ARBA00022694"/>
    </source>
</evidence>
<sequence length="283" mass="29599">MAPHDLFPPLPFVTSLEGIGGCIKASASDFCVTEVGDPSEPCADGKHAHVTLTRSDLNTRDVQQRLAKLFSVQVDEIGVAGLKDRTARVTQTFSLPRERLPKELRTTESTAQIAAMLRESAGANGWVAPAEEPSWHRSKLKKGHLVGNRFEIIISQSAAKPRLIKPPAGKASSSLIKPHQQGHQASSSLIQPPAGKLAAGADAEIAGADAETGGKGEAEIEVLGSSAEIKGDQGSSAEIRSEVKAAVATGTGTFSSADWSATPSAEDLADFARGLITLTGPMY</sequence>
<dbReference type="OrthoDB" id="206731at2759"/>
<organism evidence="3 4">
    <name type="scientific">Chrysochromulina tobinii</name>
    <dbReference type="NCBI Taxonomy" id="1460289"/>
    <lineage>
        <taxon>Eukaryota</taxon>
        <taxon>Haptista</taxon>
        <taxon>Haptophyta</taxon>
        <taxon>Prymnesiophyceae</taxon>
        <taxon>Prymnesiales</taxon>
        <taxon>Chrysochromulinaceae</taxon>
        <taxon>Chrysochromulina</taxon>
    </lineage>
</organism>
<feature type="region of interest" description="Disordered" evidence="2">
    <location>
        <begin position="163"/>
        <end position="196"/>
    </location>
</feature>
<dbReference type="InterPro" id="IPR050170">
    <property type="entry name" value="TruD_pseudoU_synthase"/>
</dbReference>
<proteinExistence type="predicted"/>
<dbReference type="PANTHER" id="PTHR47811:SF1">
    <property type="entry name" value="TRNA PSEUDOURIDINE SYNTHASE D"/>
    <property type="match status" value="1"/>
</dbReference>
<dbReference type="AlphaFoldDB" id="A0A0M0JD48"/>
<reference evidence="4" key="1">
    <citation type="journal article" date="2015" name="PLoS Genet.">
        <title>Genome Sequence and Transcriptome Analyses of Chrysochromulina tobin: Metabolic Tools for Enhanced Algal Fitness in the Prominent Order Prymnesiales (Haptophyceae).</title>
        <authorList>
            <person name="Hovde B.T."/>
            <person name="Deodato C.R."/>
            <person name="Hunsperger H.M."/>
            <person name="Ryken S.A."/>
            <person name="Yost W."/>
            <person name="Jha R.K."/>
            <person name="Patterson J."/>
            <person name="Monnat R.J. Jr."/>
            <person name="Barlow S.B."/>
            <person name="Starkenburg S.R."/>
            <person name="Cattolico R.A."/>
        </authorList>
    </citation>
    <scope>NUCLEOTIDE SEQUENCE</scope>
    <source>
        <strain evidence="4">CCMP291</strain>
    </source>
</reference>
<feature type="compositionally biased region" description="Polar residues" evidence="2">
    <location>
        <begin position="171"/>
        <end position="190"/>
    </location>
</feature>
<dbReference type="InterPro" id="IPR042214">
    <property type="entry name" value="TruD_catalytic"/>
</dbReference>
<dbReference type="SUPFAM" id="SSF55120">
    <property type="entry name" value="Pseudouridine synthase"/>
    <property type="match status" value="1"/>
</dbReference>
<gene>
    <name evidence="3" type="ORF">Ctob_004401</name>
</gene>
<dbReference type="EMBL" id="JWZX01003089">
    <property type="protein sequence ID" value="KOO24486.1"/>
    <property type="molecule type" value="Genomic_DNA"/>
</dbReference>
<dbReference type="Proteomes" id="UP000037460">
    <property type="component" value="Unassembled WGS sequence"/>
</dbReference>
<name>A0A0M0JD48_9EUKA</name>
<evidence type="ECO:0000313" key="3">
    <source>
        <dbReference type="EMBL" id="KOO24486.1"/>
    </source>
</evidence>
<dbReference type="GO" id="GO:0005829">
    <property type="term" value="C:cytosol"/>
    <property type="evidence" value="ECO:0007669"/>
    <property type="project" value="TreeGrafter"/>
</dbReference>
<dbReference type="GO" id="GO:0008033">
    <property type="term" value="P:tRNA processing"/>
    <property type="evidence" value="ECO:0007669"/>
    <property type="project" value="UniProtKB-KW"/>
</dbReference>
<protein>
    <submittedName>
        <fullName evidence="3">tRNA pseudouridine synthase d</fullName>
    </submittedName>
</protein>
<comment type="caution">
    <text evidence="3">The sequence shown here is derived from an EMBL/GenBank/DDBJ whole genome shotgun (WGS) entry which is preliminary data.</text>
</comment>